<feature type="compositionally biased region" description="Basic and acidic residues" evidence="1">
    <location>
        <begin position="85"/>
        <end position="119"/>
    </location>
</feature>
<feature type="region of interest" description="Disordered" evidence="1">
    <location>
        <begin position="55"/>
        <end position="182"/>
    </location>
</feature>
<evidence type="ECO:0000313" key="5">
    <source>
        <dbReference type="Proteomes" id="UP000009168"/>
    </source>
</evidence>
<keyword evidence="5" id="KW-1185">Reference proteome</keyword>
<proteinExistence type="predicted"/>
<feature type="compositionally biased region" description="Polar residues" evidence="1">
    <location>
        <begin position="70"/>
        <end position="79"/>
    </location>
</feature>
<keyword evidence="2" id="KW-0472">Membrane</keyword>
<reference evidence="5" key="1">
    <citation type="journal article" date="2006" name="PLoS Biol.">
        <title>Macronuclear genome sequence of the ciliate Tetrahymena thermophila, a model eukaryote.</title>
        <authorList>
            <person name="Eisen J.A."/>
            <person name="Coyne R.S."/>
            <person name="Wu M."/>
            <person name="Wu D."/>
            <person name="Thiagarajan M."/>
            <person name="Wortman J.R."/>
            <person name="Badger J.H."/>
            <person name="Ren Q."/>
            <person name="Amedeo P."/>
            <person name="Jones K.M."/>
            <person name="Tallon L.J."/>
            <person name="Delcher A.L."/>
            <person name="Salzberg S.L."/>
            <person name="Silva J.C."/>
            <person name="Haas B.J."/>
            <person name="Majoros W.H."/>
            <person name="Farzad M."/>
            <person name="Carlton J.M."/>
            <person name="Smith R.K. Jr."/>
            <person name="Garg J."/>
            <person name="Pearlman R.E."/>
            <person name="Karrer K.M."/>
            <person name="Sun L."/>
            <person name="Manning G."/>
            <person name="Elde N.C."/>
            <person name="Turkewitz A.P."/>
            <person name="Asai D.J."/>
            <person name="Wilkes D.E."/>
            <person name="Wang Y."/>
            <person name="Cai H."/>
            <person name="Collins K."/>
            <person name="Stewart B.A."/>
            <person name="Lee S.R."/>
            <person name="Wilamowska K."/>
            <person name="Weinberg Z."/>
            <person name="Ruzzo W.L."/>
            <person name="Wloga D."/>
            <person name="Gaertig J."/>
            <person name="Frankel J."/>
            <person name="Tsao C.-C."/>
            <person name="Gorovsky M.A."/>
            <person name="Keeling P.J."/>
            <person name="Waller R.F."/>
            <person name="Patron N.J."/>
            <person name="Cherry J.M."/>
            <person name="Stover N.A."/>
            <person name="Krieger C.J."/>
            <person name="del Toro C."/>
            <person name="Ryder H.F."/>
            <person name="Williamson S.C."/>
            <person name="Barbeau R.A."/>
            <person name="Hamilton E.P."/>
            <person name="Orias E."/>
        </authorList>
    </citation>
    <scope>NUCLEOTIDE SEQUENCE [LARGE SCALE GENOMIC DNA]</scope>
    <source>
        <strain evidence="5">SB210</strain>
    </source>
</reference>
<dbReference type="GeneID" id="7823873"/>
<evidence type="ECO:0000256" key="1">
    <source>
        <dbReference type="SAM" id="MobiDB-lite"/>
    </source>
</evidence>
<dbReference type="InParanoid" id="Q24FP7"/>
<organism evidence="4 5">
    <name type="scientific">Tetrahymena thermophila (strain SB210)</name>
    <dbReference type="NCBI Taxonomy" id="312017"/>
    <lineage>
        <taxon>Eukaryota</taxon>
        <taxon>Sar</taxon>
        <taxon>Alveolata</taxon>
        <taxon>Ciliophora</taxon>
        <taxon>Intramacronucleata</taxon>
        <taxon>Oligohymenophorea</taxon>
        <taxon>Hymenostomatida</taxon>
        <taxon>Tetrahymenina</taxon>
        <taxon>Tetrahymenidae</taxon>
        <taxon>Tetrahymena</taxon>
    </lineage>
</organism>
<evidence type="ECO:0000313" key="4">
    <source>
        <dbReference type="EMBL" id="EAS06597.3"/>
    </source>
</evidence>
<dbReference type="Proteomes" id="UP000009168">
    <property type="component" value="Unassembled WGS sequence"/>
</dbReference>
<keyword evidence="3" id="KW-0732">Signal</keyword>
<evidence type="ECO:0000256" key="3">
    <source>
        <dbReference type="SAM" id="SignalP"/>
    </source>
</evidence>
<dbReference type="EMBL" id="GG662270">
    <property type="protein sequence ID" value="EAS06597.3"/>
    <property type="molecule type" value="Genomic_DNA"/>
</dbReference>
<dbReference type="HOGENOM" id="CLU_734638_0_0_1"/>
<dbReference type="RefSeq" id="XP_001026842.3">
    <property type="nucleotide sequence ID" value="XM_001026842.3"/>
</dbReference>
<feature type="chain" id="PRO_5004202661" evidence="3">
    <location>
        <begin position="19"/>
        <end position="377"/>
    </location>
</feature>
<dbReference type="KEGG" id="tet:TTHERM_01071430"/>
<protein>
    <submittedName>
        <fullName evidence="4">Transmembrane protein, putative</fullName>
    </submittedName>
</protein>
<feature type="compositionally biased region" description="Basic and acidic residues" evidence="1">
    <location>
        <begin position="129"/>
        <end position="159"/>
    </location>
</feature>
<sequence length="377" mass="44236">MKTLIVLSIALICIQAQAFQVDNEDLKQLYNFTHGATTYNQTEQYLNNSAWTQKQLPPVPQQYPHEIDEQNSTDVSSFNKTKKHGERDHKNHEKQREEHKWEKKHHEGKKHEREEDEKRHQNHKREKHHREEESDHENRRGGDMRKKQGKHEEKNDQGHLRSSSNLVESKGSGYHSQFKKQGSKLKMAYKRLPKPARIAINIASILLVIAVLVKLVKCCKRKRQQRRERQRTMREQYVQQQTVQQQLNSSNNPHELFLQQNSQPSIPVGQPVQMNYQYPQLTNTLISQQQLQPQQPRVAIPVVHAQPYYAVPSNEHASVPQRPVAIPSNQNFMTVELPQLSINNDQSSRQSVEVVDAQNVRRYPVLQQQNPYSYQQF</sequence>
<evidence type="ECO:0000256" key="2">
    <source>
        <dbReference type="SAM" id="Phobius"/>
    </source>
</evidence>
<dbReference type="AlphaFoldDB" id="Q24FP7"/>
<name>Q24FP7_TETTS</name>
<accession>Q24FP7</accession>
<keyword evidence="2 4" id="KW-0812">Transmembrane</keyword>
<feature type="signal peptide" evidence="3">
    <location>
        <begin position="1"/>
        <end position="18"/>
    </location>
</feature>
<gene>
    <name evidence="4" type="ORF">TTHERM_01071430</name>
</gene>
<keyword evidence="2" id="KW-1133">Transmembrane helix</keyword>
<feature type="transmembrane region" description="Helical" evidence="2">
    <location>
        <begin position="198"/>
        <end position="216"/>
    </location>
</feature>